<dbReference type="InterPro" id="IPR014743">
    <property type="entry name" value="Cl-channel_core"/>
</dbReference>
<feature type="transmembrane region" description="Helical" evidence="10">
    <location>
        <begin position="333"/>
        <end position="353"/>
    </location>
</feature>
<evidence type="ECO:0000256" key="5">
    <source>
        <dbReference type="ARBA" id="ARBA00023065"/>
    </source>
</evidence>
<keyword evidence="5" id="KW-0406">Ion transport</keyword>
<reference evidence="11" key="1">
    <citation type="submission" date="2016-10" db="EMBL/GenBank/DDBJ databases">
        <title>Sequence of Gallionella enrichment culture.</title>
        <authorList>
            <person name="Poehlein A."/>
            <person name="Muehling M."/>
            <person name="Daniel R."/>
        </authorList>
    </citation>
    <scope>NUCLEOTIDE SEQUENCE</scope>
</reference>
<name>A0A1J5QCC8_9ZZZZ</name>
<dbReference type="GO" id="GO:0034707">
    <property type="term" value="C:chloride channel complex"/>
    <property type="evidence" value="ECO:0007669"/>
    <property type="project" value="UniProtKB-KW"/>
</dbReference>
<dbReference type="EMBL" id="MLJW01001584">
    <property type="protein sequence ID" value="OIQ77564.1"/>
    <property type="molecule type" value="Genomic_DNA"/>
</dbReference>
<evidence type="ECO:0000256" key="9">
    <source>
        <dbReference type="ARBA" id="ARBA00023303"/>
    </source>
</evidence>
<gene>
    <name evidence="11" type="primary">clcA_18</name>
    <name evidence="11" type="ORF">GALL_407360</name>
</gene>
<organism evidence="11">
    <name type="scientific">mine drainage metagenome</name>
    <dbReference type="NCBI Taxonomy" id="410659"/>
    <lineage>
        <taxon>unclassified sequences</taxon>
        <taxon>metagenomes</taxon>
        <taxon>ecological metagenomes</taxon>
    </lineage>
</organism>
<feature type="transmembrane region" description="Helical" evidence="10">
    <location>
        <begin position="430"/>
        <end position="449"/>
    </location>
</feature>
<evidence type="ECO:0000256" key="7">
    <source>
        <dbReference type="ARBA" id="ARBA00023173"/>
    </source>
</evidence>
<dbReference type="PRINTS" id="PR00762">
    <property type="entry name" value="CLCHANNEL"/>
</dbReference>
<evidence type="ECO:0000256" key="2">
    <source>
        <dbReference type="ARBA" id="ARBA00022448"/>
    </source>
</evidence>
<feature type="transmembrane region" description="Helical" evidence="10">
    <location>
        <begin position="396"/>
        <end position="418"/>
    </location>
</feature>
<keyword evidence="9" id="KW-0407">Ion channel</keyword>
<comment type="caution">
    <text evidence="11">The sequence shown here is derived from an EMBL/GenBank/DDBJ whole genome shotgun (WGS) entry which is preliminary data.</text>
</comment>
<comment type="subcellular location">
    <subcellularLocation>
        <location evidence="1">Membrane</location>
        <topology evidence="1">Multi-pass membrane protein</topology>
    </subcellularLocation>
</comment>
<feature type="transmembrane region" description="Helical" evidence="10">
    <location>
        <begin position="188"/>
        <end position="212"/>
    </location>
</feature>
<dbReference type="PANTHER" id="PTHR43427:SF6">
    <property type="entry name" value="CHLORIDE CHANNEL PROTEIN CLC-E"/>
    <property type="match status" value="1"/>
</dbReference>
<evidence type="ECO:0000256" key="1">
    <source>
        <dbReference type="ARBA" id="ARBA00004141"/>
    </source>
</evidence>
<sequence>MSRHPVEDASTTPGLPITVGLGPTLEQAGVERHAKSLDRRSMTILALSVGLAAGVAIVARGLVYLIGLITNLAFYGRISAEFSSPAGNHLGLWVIAVPVAGSLIVGVMARYGSKAIRGHGIPEAMEQILTNESRIPRRMTFLKPLSAAIAIGTGGPFGAEGPIIATGGAIGSWLGQVVHVTGQERKTLLAAGAAAGMTAIFGTPFAAILLAIELLVFESRPRSFIPVTAAALTAIGLRPLVFGTAPLFHMATLPPATDAALLLYAAEGAVMGLFAVAMSRSIYFIEDMFEKLPLHWMWWPALGGLVVGVVGVVSPHTMGVGYENIDRVLSGQFVGFTLATFCGLKFLSWSIALGSGTSGGTLAPIFTIGGGVGVLVGQALQVLFPTAGVDLRMAGLIGMAASFAGASRALFTSVVFALEITRQFDTLLPLLAGCTAAFIVSALTMRTTIMTERLVRRGHHVPSEYVAAPSHG</sequence>
<keyword evidence="6 10" id="KW-0472">Membrane</keyword>
<dbReference type="AlphaFoldDB" id="A0A1J5QCC8"/>
<evidence type="ECO:0000256" key="4">
    <source>
        <dbReference type="ARBA" id="ARBA00022989"/>
    </source>
</evidence>
<dbReference type="PANTHER" id="PTHR43427">
    <property type="entry name" value="CHLORIDE CHANNEL PROTEIN CLC-E"/>
    <property type="match status" value="1"/>
</dbReference>
<keyword evidence="8" id="KW-0868">Chloride</keyword>
<feature type="transmembrane region" description="Helical" evidence="10">
    <location>
        <begin position="260"/>
        <end position="285"/>
    </location>
</feature>
<feature type="transmembrane region" description="Helical" evidence="10">
    <location>
        <begin position="365"/>
        <end position="384"/>
    </location>
</feature>
<dbReference type="CDD" id="cd00400">
    <property type="entry name" value="Voltage_gated_ClC"/>
    <property type="match status" value="1"/>
</dbReference>
<feature type="transmembrane region" description="Helical" evidence="10">
    <location>
        <begin position="44"/>
        <end position="70"/>
    </location>
</feature>
<dbReference type="Pfam" id="PF00654">
    <property type="entry name" value="Voltage_CLC"/>
    <property type="match status" value="1"/>
</dbReference>
<proteinExistence type="predicted"/>
<dbReference type="GO" id="GO:0005254">
    <property type="term" value="F:chloride channel activity"/>
    <property type="evidence" value="ECO:0007669"/>
    <property type="project" value="UniProtKB-KW"/>
</dbReference>
<dbReference type="InterPro" id="IPR001807">
    <property type="entry name" value="ClC"/>
</dbReference>
<feature type="transmembrane region" description="Helical" evidence="10">
    <location>
        <begin position="90"/>
        <end position="109"/>
    </location>
</feature>
<evidence type="ECO:0000256" key="8">
    <source>
        <dbReference type="ARBA" id="ARBA00023214"/>
    </source>
</evidence>
<dbReference type="SUPFAM" id="SSF81340">
    <property type="entry name" value="Clc chloride channel"/>
    <property type="match status" value="1"/>
</dbReference>
<accession>A0A1J5QCC8</accession>
<dbReference type="Gene3D" id="1.10.3080.10">
    <property type="entry name" value="Clc chloride channel"/>
    <property type="match status" value="1"/>
</dbReference>
<protein>
    <submittedName>
        <fullName evidence="11">H(+)/Cl(-) exchange transporter ClcA</fullName>
    </submittedName>
</protein>
<keyword evidence="2" id="KW-0813">Transport</keyword>
<keyword evidence="3 10" id="KW-0812">Transmembrane</keyword>
<keyword evidence="7" id="KW-0869">Chloride channel</keyword>
<feature type="transmembrane region" description="Helical" evidence="10">
    <location>
        <begin position="297"/>
        <end position="321"/>
    </location>
</feature>
<feature type="transmembrane region" description="Helical" evidence="10">
    <location>
        <begin position="224"/>
        <end position="248"/>
    </location>
</feature>
<keyword evidence="4 10" id="KW-1133">Transmembrane helix</keyword>
<evidence type="ECO:0000256" key="10">
    <source>
        <dbReference type="SAM" id="Phobius"/>
    </source>
</evidence>
<evidence type="ECO:0000256" key="3">
    <source>
        <dbReference type="ARBA" id="ARBA00022692"/>
    </source>
</evidence>
<evidence type="ECO:0000256" key="6">
    <source>
        <dbReference type="ARBA" id="ARBA00023136"/>
    </source>
</evidence>
<dbReference type="InterPro" id="IPR050368">
    <property type="entry name" value="ClC-type_chloride_channel"/>
</dbReference>
<evidence type="ECO:0000313" key="11">
    <source>
        <dbReference type="EMBL" id="OIQ77564.1"/>
    </source>
</evidence>